<dbReference type="Gene3D" id="1.10.10.10">
    <property type="entry name" value="Winged helix-like DNA-binding domain superfamily/Winged helix DNA-binding domain"/>
    <property type="match status" value="1"/>
</dbReference>
<evidence type="ECO:0000313" key="7">
    <source>
        <dbReference type="Proteomes" id="UP000030408"/>
    </source>
</evidence>
<dbReference type="InterPro" id="IPR001034">
    <property type="entry name" value="DeoR_HTH"/>
</dbReference>
<dbReference type="SUPFAM" id="SSF46785">
    <property type="entry name" value="Winged helix' DNA-binding domain"/>
    <property type="match status" value="1"/>
</dbReference>
<dbReference type="eggNOG" id="COG1349">
    <property type="taxonomic scope" value="Bacteria"/>
</dbReference>
<dbReference type="Proteomes" id="UP000030408">
    <property type="component" value="Unassembled WGS sequence"/>
</dbReference>
<dbReference type="InterPro" id="IPR050313">
    <property type="entry name" value="Carb_Metab_HTH_regulators"/>
</dbReference>
<dbReference type="SMART" id="SM01134">
    <property type="entry name" value="DeoRC"/>
    <property type="match status" value="1"/>
</dbReference>
<dbReference type="InterPro" id="IPR037171">
    <property type="entry name" value="NagB/RpiA_transferase-like"/>
</dbReference>
<evidence type="ECO:0000256" key="2">
    <source>
        <dbReference type="ARBA" id="ARBA00023125"/>
    </source>
</evidence>
<dbReference type="OrthoDB" id="9797223at2"/>
<dbReference type="Pfam" id="PF00455">
    <property type="entry name" value="DeoRC"/>
    <property type="match status" value="1"/>
</dbReference>
<evidence type="ECO:0000256" key="4">
    <source>
        <dbReference type="SAM" id="Coils"/>
    </source>
</evidence>
<dbReference type="Pfam" id="PF08220">
    <property type="entry name" value="HTH_DeoR"/>
    <property type="match status" value="1"/>
</dbReference>
<protein>
    <recommendedName>
        <fullName evidence="5">HTH deoR-type domain-containing protein</fullName>
    </recommendedName>
</protein>
<gene>
    <name evidence="6" type="ORF">CD33_03315</name>
</gene>
<keyword evidence="1" id="KW-0805">Transcription regulation</keyword>
<dbReference type="SUPFAM" id="SSF100950">
    <property type="entry name" value="NagB/RpiA/CoA transferase-like"/>
    <property type="match status" value="1"/>
</dbReference>
<dbReference type="GO" id="GO:0003700">
    <property type="term" value="F:DNA-binding transcription factor activity"/>
    <property type="evidence" value="ECO:0007669"/>
    <property type="project" value="InterPro"/>
</dbReference>
<dbReference type="AlphaFoldDB" id="A0A0A3IR96"/>
<dbReference type="STRING" id="1384057.CD33_03315"/>
<evidence type="ECO:0000313" key="6">
    <source>
        <dbReference type="EMBL" id="KGR77342.1"/>
    </source>
</evidence>
<dbReference type="PANTHER" id="PTHR30363:SF44">
    <property type="entry name" value="AGA OPERON TRANSCRIPTIONAL REPRESSOR-RELATED"/>
    <property type="match status" value="1"/>
</dbReference>
<dbReference type="PRINTS" id="PR00037">
    <property type="entry name" value="HTHLACR"/>
</dbReference>
<name>A0A0A3IR96_9BACL</name>
<dbReference type="InterPro" id="IPR036388">
    <property type="entry name" value="WH-like_DNA-bd_sf"/>
</dbReference>
<feature type="domain" description="HTH deoR-type" evidence="5">
    <location>
        <begin position="3"/>
        <end position="58"/>
    </location>
</feature>
<dbReference type="RefSeq" id="WP_036198117.1">
    <property type="nucleotide sequence ID" value="NZ_AVCY01000017.1"/>
</dbReference>
<sequence length="254" mass="29057">MFAEERQIQIVRELNVHGNVKVAQLSEKFKVTVETIRRDLEKLEAENKLVRTHGGAIAVESRDDDEIPFNDRTILNREEKLSIVNVAKQLIQEKDVIFLDASSTSLYLAKELPNLNLTVITNSILIAYELFSRSNIQVVMTGGNLTKSSLSLVGPSAIRTIKYYHINKIFFSCKAFDMDRGISDSNEQQAAVKREVIEMAEEKILLLDYSKIKKRSFVFIEDMNVLDYLIVDRKADLQYLQKLKNSEIKLLVGE</sequence>
<dbReference type="EMBL" id="JPVO01000039">
    <property type="protein sequence ID" value="KGR77342.1"/>
    <property type="molecule type" value="Genomic_DNA"/>
</dbReference>
<proteinExistence type="predicted"/>
<feature type="coiled-coil region" evidence="4">
    <location>
        <begin position="26"/>
        <end position="53"/>
    </location>
</feature>
<dbReference type="SMART" id="SM00420">
    <property type="entry name" value="HTH_DEOR"/>
    <property type="match status" value="1"/>
</dbReference>
<keyword evidence="2" id="KW-0238">DNA-binding</keyword>
<dbReference type="InterPro" id="IPR014036">
    <property type="entry name" value="DeoR-like_C"/>
</dbReference>
<organism evidence="6 7">
    <name type="scientific">Ureibacillus sinduriensis BLB-1 = JCM 15800</name>
    <dbReference type="NCBI Taxonomy" id="1384057"/>
    <lineage>
        <taxon>Bacteria</taxon>
        <taxon>Bacillati</taxon>
        <taxon>Bacillota</taxon>
        <taxon>Bacilli</taxon>
        <taxon>Bacillales</taxon>
        <taxon>Caryophanaceae</taxon>
        <taxon>Ureibacillus</taxon>
    </lineage>
</organism>
<keyword evidence="3" id="KW-0804">Transcription</keyword>
<reference evidence="6 7" key="1">
    <citation type="submission" date="2014-02" db="EMBL/GenBank/DDBJ databases">
        <title>Draft genome sequence of Lysinibacillus sinduriensis JCM 15800.</title>
        <authorList>
            <person name="Zhang F."/>
            <person name="Wang G."/>
            <person name="Zhang L."/>
        </authorList>
    </citation>
    <scope>NUCLEOTIDE SEQUENCE [LARGE SCALE GENOMIC DNA]</scope>
    <source>
        <strain evidence="6 7">JCM 15800</strain>
    </source>
</reference>
<dbReference type="PROSITE" id="PS00894">
    <property type="entry name" value="HTH_DEOR_1"/>
    <property type="match status" value="1"/>
</dbReference>
<keyword evidence="7" id="KW-1185">Reference proteome</keyword>
<keyword evidence="4" id="KW-0175">Coiled coil</keyword>
<comment type="caution">
    <text evidence="6">The sequence shown here is derived from an EMBL/GenBank/DDBJ whole genome shotgun (WGS) entry which is preliminary data.</text>
</comment>
<dbReference type="InterPro" id="IPR036390">
    <property type="entry name" value="WH_DNA-bd_sf"/>
</dbReference>
<evidence type="ECO:0000259" key="5">
    <source>
        <dbReference type="PROSITE" id="PS51000"/>
    </source>
</evidence>
<dbReference type="PANTHER" id="PTHR30363">
    <property type="entry name" value="HTH-TYPE TRANSCRIPTIONAL REGULATOR SRLR-RELATED"/>
    <property type="match status" value="1"/>
</dbReference>
<evidence type="ECO:0000256" key="3">
    <source>
        <dbReference type="ARBA" id="ARBA00023163"/>
    </source>
</evidence>
<accession>A0A0A3IR96</accession>
<dbReference type="InterPro" id="IPR018356">
    <property type="entry name" value="Tscrpt_reg_HTH_DeoR_CS"/>
</dbReference>
<dbReference type="GO" id="GO:0003677">
    <property type="term" value="F:DNA binding"/>
    <property type="evidence" value="ECO:0007669"/>
    <property type="project" value="UniProtKB-KW"/>
</dbReference>
<evidence type="ECO:0000256" key="1">
    <source>
        <dbReference type="ARBA" id="ARBA00023015"/>
    </source>
</evidence>
<dbReference type="PROSITE" id="PS51000">
    <property type="entry name" value="HTH_DEOR_2"/>
    <property type="match status" value="1"/>
</dbReference>